<dbReference type="Pfam" id="PF00010">
    <property type="entry name" value="HLH"/>
    <property type="match status" value="1"/>
</dbReference>
<dbReference type="InterPro" id="IPR036638">
    <property type="entry name" value="HLH_DNA-bd_sf"/>
</dbReference>
<sequence>MALSYYSNWAAFQQLDSSDTNQFDQFITVPQTEHFNQNDLFYSPENDPNSSSLLYNELPYDPYNNWDYHNKLCFYDNYAQNPNNFPALPEYPARPTSVKKEGSLSAQSVAARQRRRRITVKTQELGKLVPGGQKMNTAEMLQAAYKYIKFLQAQVDILELAASYHDDQGNGECFESDEELKILLESSVIQEKLCSSEKCLVPEKFVQEISGDIEMLKREH</sequence>
<keyword evidence="5" id="KW-0539">Nucleus</keyword>
<dbReference type="GO" id="GO:0003677">
    <property type="term" value="F:DNA binding"/>
    <property type="evidence" value="ECO:0007669"/>
    <property type="project" value="UniProtKB-KW"/>
</dbReference>
<dbReference type="InterPro" id="IPR045843">
    <property type="entry name" value="IND-like"/>
</dbReference>
<dbReference type="Gene3D" id="4.10.280.10">
    <property type="entry name" value="Helix-loop-helix DNA-binding domain"/>
    <property type="match status" value="1"/>
</dbReference>
<dbReference type="AlphaFoldDB" id="A0ABD3ELI2"/>
<keyword evidence="8" id="KW-1185">Reference proteome</keyword>
<gene>
    <name evidence="7" type="ORF">CASFOL_001592</name>
</gene>
<keyword evidence="3" id="KW-0238">DNA-binding</keyword>
<evidence type="ECO:0000313" key="8">
    <source>
        <dbReference type="Proteomes" id="UP001632038"/>
    </source>
</evidence>
<evidence type="ECO:0000313" key="7">
    <source>
        <dbReference type="EMBL" id="KAL3654607.1"/>
    </source>
</evidence>
<dbReference type="PROSITE" id="PS50888">
    <property type="entry name" value="BHLH"/>
    <property type="match status" value="1"/>
</dbReference>
<accession>A0ABD3ELI2</accession>
<evidence type="ECO:0000256" key="4">
    <source>
        <dbReference type="ARBA" id="ARBA00023163"/>
    </source>
</evidence>
<keyword evidence="2" id="KW-0805">Transcription regulation</keyword>
<keyword evidence="4" id="KW-0804">Transcription</keyword>
<name>A0ABD3ELI2_9LAMI</name>
<evidence type="ECO:0000259" key="6">
    <source>
        <dbReference type="PROSITE" id="PS50888"/>
    </source>
</evidence>
<organism evidence="7 8">
    <name type="scientific">Castilleja foliolosa</name>
    <dbReference type="NCBI Taxonomy" id="1961234"/>
    <lineage>
        <taxon>Eukaryota</taxon>
        <taxon>Viridiplantae</taxon>
        <taxon>Streptophyta</taxon>
        <taxon>Embryophyta</taxon>
        <taxon>Tracheophyta</taxon>
        <taxon>Spermatophyta</taxon>
        <taxon>Magnoliopsida</taxon>
        <taxon>eudicotyledons</taxon>
        <taxon>Gunneridae</taxon>
        <taxon>Pentapetalae</taxon>
        <taxon>asterids</taxon>
        <taxon>lamiids</taxon>
        <taxon>Lamiales</taxon>
        <taxon>Orobanchaceae</taxon>
        <taxon>Pedicularideae</taxon>
        <taxon>Castillejinae</taxon>
        <taxon>Castilleja</taxon>
    </lineage>
</organism>
<dbReference type="GO" id="GO:0005634">
    <property type="term" value="C:nucleus"/>
    <property type="evidence" value="ECO:0007669"/>
    <property type="project" value="UniProtKB-SubCell"/>
</dbReference>
<dbReference type="SMART" id="SM00353">
    <property type="entry name" value="HLH"/>
    <property type="match status" value="1"/>
</dbReference>
<comment type="caution">
    <text evidence="7">The sequence shown here is derived from an EMBL/GenBank/DDBJ whole genome shotgun (WGS) entry which is preliminary data.</text>
</comment>
<comment type="subcellular location">
    <subcellularLocation>
        <location evidence="1">Nucleus</location>
    </subcellularLocation>
</comment>
<evidence type="ECO:0000256" key="3">
    <source>
        <dbReference type="ARBA" id="ARBA00023125"/>
    </source>
</evidence>
<dbReference type="EMBL" id="JAVIJP010000004">
    <property type="protein sequence ID" value="KAL3654607.1"/>
    <property type="molecule type" value="Genomic_DNA"/>
</dbReference>
<dbReference type="Proteomes" id="UP001632038">
    <property type="component" value="Unassembled WGS sequence"/>
</dbReference>
<evidence type="ECO:0000256" key="2">
    <source>
        <dbReference type="ARBA" id="ARBA00023015"/>
    </source>
</evidence>
<dbReference type="SUPFAM" id="SSF47459">
    <property type="entry name" value="HLH, helix-loop-helix DNA-binding domain"/>
    <property type="match status" value="1"/>
</dbReference>
<evidence type="ECO:0000256" key="5">
    <source>
        <dbReference type="ARBA" id="ARBA00023242"/>
    </source>
</evidence>
<dbReference type="InterPro" id="IPR011598">
    <property type="entry name" value="bHLH_dom"/>
</dbReference>
<protein>
    <recommendedName>
        <fullName evidence="6">BHLH domain-containing protein</fullName>
    </recommendedName>
</protein>
<evidence type="ECO:0000256" key="1">
    <source>
        <dbReference type="ARBA" id="ARBA00004123"/>
    </source>
</evidence>
<dbReference type="PANTHER" id="PTHR45914:SF24">
    <property type="entry name" value="BHLH DOMAIN-CONTAINING PROTEIN"/>
    <property type="match status" value="1"/>
</dbReference>
<reference evidence="8" key="1">
    <citation type="journal article" date="2024" name="IScience">
        <title>Strigolactones Initiate the Formation of Haustorium-like Structures in Castilleja.</title>
        <authorList>
            <person name="Buerger M."/>
            <person name="Peterson D."/>
            <person name="Chory J."/>
        </authorList>
    </citation>
    <scope>NUCLEOTIDE SEQUENCE [LARGE SCALE GENOMIC DNA]</scope>
</reference>
<feature type="domain" description="BHLH" evidence="6">
    <location>
        <begin position="102"/>
        <end position="151"/>
    </location>
</feature>
<dbReference type="PANTHER" id="PTHR45914">
    <property type="entry name" value="TRANSCRIPTION FACTOR HEC3-RELATED"/>
    <property type="match status" value="1"/>
</dbReference>
<proteinExistence type="predicted"/>